<dbReference type="GO" id="GO:0003700">
    <property type="term" value="F:DNA-binding transcription factor activity"/>
    <property type="evidence" value="ECO:0007669"/>
    <property type="project" value="InterPro"/>
</dbReference>
<reference evidence="2 3" key="1">
    <citation type="submission" date="2016-10" db="EMBL/GenBank/DDBJ databases">
        <authorList>
            <person name="de Groot N.N."/>
        </authorList>
    </citation>
    <scope>NUCLEOTIDE SEQUENCE [LARGE SCALE GENOMIC DNA]</scope>
    <source>
        <strain evidence="2 3">DSM 23310</strain>
    </source>
</reference>
<keyword evidence="3" id="KW-1185">Reference proteome</keyword>
<evidence type="ECO:0000313" key="2">
    <source>
        <dbReference type="EMBL" id="SDW63579.1"/>
    </source>
</evidence>
<dbReference type="RefSeq" id="WP_093751453.1">
    <property type="nucleotide sequence ID" value="NZ_BSYN01000004.1"/>
</dbReference>
<dbReference type="InterPro" id="IPR036388">
    <property type="entry name" value="WH-like_DNA-bd_sf"/>
</dbReference>
<evidence type="ECO:0000313" key="3">
    <source>
        <dbReference type="Proteomes" id="UP000198828"/>
    </source>
</evidence>
<protein>
    <submittedName>
        <fullName evidence="2">RNA polymerase sigma factor, sigma-70 family</fullName>
    </submittedName>
</protein>
<dbReference type="GO" id="GO:0006352">
    <property type="term" value="P:DNA-templated transcription initiation"/>
    <property type="evidence" value="ECO:0007669"/>
    <property type="project" value="InterPro"/>
</dbReference>
<dbReference type="NCBIfam" id="TIGR02937">
    <property type="entry name" value="sigma70-ECF"/>
    <property type="match status" value="1"/>
</dbReference>
<sequence>MCGESLFELIKMIQVKEKGYKVAILKLVKQFQPLIRKYSYLLNYEDSLSELTLNFIETLYKIPIDNPRFKQDKYIISYINRSIRNGYIRFSQKRNKLYYYEPTINLDIIEDSYQINVGDKLYIDELLSLLTEREKEIIHLKYFKEYSDIEISKKVGISRQAVNSTKNRALTKMKKYALSS</sequence>
<feature type="domain" description="RNA polymerase sigma-70 region 4" evidence="1">
    <location>
        <begin position="127"/>
        <end position="175"/>
    </location>
</feature>
<dbReference type="SUPFAM" id="SSF88659">
    <property type="entry name" value="Sigma3 and sigma4 domains of RNA polymerase sigma factors"/>
    <property type="match status" value="1"/>
</dbReference>
<gene>
    <name evidence="2" type="ORF">SAMN05660923_01023</name>
</gene>
<dbReference type="InterPro" id="IPR007630">
    <property type="entry name" value="RNA_pol_sigma70_r4"/>
</dbReference>
<evidence type="ECO:0000259" key="1">
    <source>
        <dbReference type="Pfam" id="PF04545"/>
    </source>
</evidence>
<dbReference type="AlphaFoldDB" id="A0A1H2V6Q4"/>
<dbReference type="OrthoDB" id="2449942at2"/>
<dbReference type="Proteomes" id="UP000198828">
    <property type="component" value="Unassembled WGS sequence"/>
</dbReference>
<accession>A0A1H2V6Q4</accession>
<dbReference type="CDD" id="cd06171">
    <property type="entry name" value="Sigma70_r4"/>
    <property type="match status" value="1"/>
</dbReference>
<dbReference type="Pfam" id="PF04545">
    <property type="entry name" value="Sigma70_r4"/>
    <property type="match status" value="1"/>
</dbReference>
<name>A0A1H2V6Q4_9FIRM</name>
<proteinExistence type="predicted"/>
<dbReference type="InterPro" id="IPR014284">
    <property type="entry name" value="RNA_pol_sigma-70_dom"/>
</dbReference>
<dbReference type="InterPro" id="IPR013324">
    <property type="entry name" value="RNA_pol_sigma_r3/r4-like"/>
</dbReference>
<dbReference type="EMBL" id="FNNG01000003">
    <property type="protein sequence ID" value="SDW63579.1"/>
    <property type="molecule type" value="Genomic_DNA"/>
</dbReference>
<organism evidence="2 3">
    <name type="scientific">Tepidimicrobium xylanilyticum</name>
    <dbReference type="NCBI Taxonomy" id="1123352"/>
    <lineage>
        <taxon>Bacteria</taxon>
        <taxon>Bacillati</taxon>
        <taxon>Bacillota</taxon>
        <taxon>Tissierellia</taxon>
        <taxon>Tissierellales</taxon>
        <taxon>Tepidimicrobiaceae</taxon>
        <taxon>Tepidimicrobium</taxon>
    </lineage>
</organism>
<dbReference type="Gene3D" id="1.10.10.10">
    <property type="entry name" value="Winged helix-like DNA-binding domain superfamily/Winged helix DNA-binding domain"/>
    <property type="match status" value="1"/>
</dbReference>